<name>A0AAN7KKC7_9MYRT</name>
<dbReference type="EMBL" id="JAXIOK010000006">
    <property type="protein sequence ID" value="KAK4767952.1"/>
    <property type="molecule type" value="Genomic_DNA"/>
</dbReference>
<evidence type="ECO:0000313" key="2">
    <source>
        <dbReference type="Proteomes" id="UP001345219"/>
    </source>
</evidence>
<keyword evidence="2" id="KW-1185">Reference proteome</keyword>
<proteinExistence type="predicted"/>
<reference evidence="1 2" key="1">
    <citation type="journal article" date="2023" name="Hortic Res">
        <title>Pangenome of water caltrop reveals structural variations and asymmetric subgenome divergence after allopolyploidization.</title>
        <authorList>
            <person name="Zhang X."/>
            <person name="Chen Y."/>
            <person name="Wang L."/>
            <person name="Yuan Y."/>
            <person name="Fang M."/>
            <person name="Shi L."/>
            <person name="Lu R."/>
            <person name="Comes H.P."/>
            <person name="Ma Y."/>
            <person name="Chen Y."/>
            <person name="Huang G."/>
            <person name="Zhou Y."/>
            <person name="Zheng Z."/>
            <person name="Qiu Y."/>
        </authorList>
    </citation>
    <scope>NUCLEOTIDE SEQUENCE [LARGE SCALE GENOMIC DNA]</scope>
    <source>
        <tissue evidence="1">Roots</tissue>
    </source>
</reference>
<evidence type="ECO:0000313" key="1">
    <source>
        <dbReference type="EMBL" id="KAK4767952.1"/>
    </source>
</evidence>
<comment type="caution">
    <text evidence="1">The sequence shown here is derived from an EMBL/GenBank/DDBJ whole genome shotgun (WGS) entry which is preliminary data.</text>
</comment>
<gene>
    <name evidence="1" type="ORF">SAY87_003093</name>
</gene>
<dbReference type="AlphaFoldDB" id="A0AAN7KKC7"/>
<accession>A0AAN7KKC7</accession>
<protein>
    <submittedName>
        <fullName evidence="1">Uncharacterized protein</fullName>
    </submittedName>
</protein>
<organism evidence="1 2">
    <name type="scientific">Trapa incisa</name>
    <dbReference type="NCBI Taxonomy" id="236973"/>
    <lineage>
        <taxon>Eukaryota</taxon>
        <taxon>Viridiplantae</taxon>
        <taxon>Streptophyta</taxon>
        <taxon>Embryophyta</taxon>
        <taxon>Tracheophyta</taxon>
        <taxon>Spermatophyta</taxon>
        <taxon>Magnoliopsida</taxon>
        <taxon>eudicotyledons</taxon>
        <taxon>Gunneridae</taxon>
        <taxon>Pentapetalae</taxon>
        <taxon>rosids</taxon>
        <taxon>malvids</taxon>
        <taxon>Myrtales</taxon>
        <taxon>Lythraceae</taxon>
        <taxon>Trapa</taxon>
    </lineage>
</organism>
<dbReference type="Proteomes" id="UP001345219">
    <property type="component" value="Chromosome 3"/>
</dbReference>
<sequence length="55" mass="6264">MEVLVQVALQCVEVDKDMRPTMGEGIELLLRDQMSDDISMKKLVLTSSEPLRTRD</sequence>